<evidence type="ECO:0000313" key="3">
    <source>
        <dbReference type="EMBL" id="MFD2967448.1"/>
    </source>
</evidence>
<dbReference type="Proteomes" id="UP001597525">
    <property type="component" value="Unassembled WGS sequence"/>
</dbReference>
<accession>A0ABW6BD50</accession>
<evidence type="ECO:0000256" key="1">
    <source>
        <dbReference type="SAM" id="SignalP"/>
    </source>
</evidence>
<protein>
    <submittedName>
        <fullName evidence="3">DUF4369 domain-containing protein</fullName>
    </submittedName>
</protein>
<feature type="domain" description="DUF4369" evidence="2">
    <location>
        <begin position="42"/>
        <end position="106"/>
    </location>
</feature>
<dbReference type="Gene3D" id="3.40.30.10">
    <property type="entry name" value="Glutaredoxin"/>
    <property type="match status" value="1"/>
</dbReference>
<keyword evidence="1" id="KW-0732">Signal</keyword>
<dbReference type="InterPro" id="IPR036249">
    <property type="entry name" value="Thioredoxin-like_sf"/>
</dbReference>
<sequence>MNRLHFLIFLFVGFLFLACNPTAKQNVEQQDSVVYPNLVKVKLTGKVDLPDSTQVYINTDENTMQPLLSARVLNGSFTLSGELDEPNFYNVVMQKQKFKVYIENGKDYHFEGNVSGGTIKSGSFQTNSVAQNNYQTMENVLKQELAALQKKSAELRLSFDNPKTYQGAVEQYERLSKQRDSHPDQLRKRYLDDPTVAAAFKIYLIKESKIGKDNHSTYYQILTGMPDSLKQLSMYKQAMSKVEQVHDFFAKMPDFPDIHPRNIVGDSLNLADLRADGSLLFVIWGSWNKEAKADIQQLKNKSAALHKLGVQPIFLTWEKDFDAWEKASKDLSLGKHNYRLNAADQEFMVTNYAVRKLPHYLLVNAKDLKLINYAFTYPLDGQLERKLKEELAK</sequence>
<proteinExistence type="predicted"/>
<dbReference type="RefSeq" id="WP_320186198.1">
    <property type="nucleotide sequence ID" value="NZ_CP138332.1"/>
</dbReference>
<keyword evidence="4" id="KW-1185">Reference proteome</keyword>
<dbReference type="PROSITE" id="PS51257">
    <property type="entry name" value="PROKAR_LIPOPROTEIN"/>
    <property type="match status" value="1"/>
</dbReference>
<feature type="chain" id="PRO_5046087787" evidence="1">
    <location>
        <begin position="24"/>
        <end position="393"/>
    </location>
</feature>
<evidence type="ECO:0000259" key="2">
    <source>
        <dbReference type="Pfam" id="PF14289"/>
    </source>
</evidence>
<reference evidence="4" key="1">
    <citation type="journal article" date="2019" name="Int. J. Syst. Evol. Microbiol.">
        <title>The Global Catalogue of Microorganisms (GCM) 10K type strain sequencing project: providing services to taxonomists for standard genome sequencing and annotation.</title>
        <authorList>
            <consortium name="The Broad Institute Genomics Platform"/>
            <consortium name="The Broad Institute Genome Sequencing Center for Infectious Disease"/>
            <person name="Wu L."/>
            <person name="Ma J."/>
        </authorList>
    </citation>
    <scope>NUCLEOTIDE SEQUENCE [LARGE SCALE GENOMIC DNA]</scope>
    <source>
        <strain evidence="4">KCTC 22814</strain>
    </source>
</reference>
<dbReference type="InterPro" id="IPR025380">
    <property type="entry name" value="DUF4369"/>
</dbReference>
<gene>
    <name evidence="3" type="ORF">ACFS7Y_08615</name>
</gene>
<evidence type="ECO:0000313" key="4">
    <source>
        <dbReference type="Proteomes" id="UP001597525"/>
    </source>
</evidence>
<dbReference type="EMBL" id="JBHUPB010000006">
    <property type="protein sequence ID" value="MFD2967448.1"/>
    <property type="molecule type" value="Genomic_DNA"/>
</dbReference>
<dbReference type="Pfam" id="PF14289">
    <property type="entry name" value="DUF4369"/>
    <property type="match status" value="1"/>
</dbReference>
<feature type="signal peptide" evidence="1">
    <location>
        <begin position="1"/>
        <end position="23"/>
    </location>
</feature>
<organism evidence="3 4">
    <name type="scientific">Sphingobacterium bambusae</name>
    <dbReference type="NCBI Taxonomy" id="662858"/>
    <lineage>
        <taxon>Bacteria</taxon>
        <taxon>Pseudomonadati</taxon>
        <taxon>Bacteroidota</taxon>
        <taxon>Sphingobacteriia</taxon>
        <taxon>Sphingobacteriales</taxon>
        <taxon>Sphingobacteriaceae</taxon>
        <taxon>Sphingobacterium</taxon>
    </lineage>
</organism>
<name>A0ABW6BD50_9SPHI</name>
<dbReference type="SUPFAM" id="SSF52833">
    <property type="entry name" value="Thioredoxin-like"/>
    <property type="match status" value="1"/>
</dbReference>
<comment type="caution">
    <text evidence="3">The sequence shown here is derived from an EMBL/GenBank/DDBJ whole genome shotgun (WGS) entry which is preliminary data.</text>
</comment>